<dbReference type="WBParaSite" id="sdigi.contig6.g792.t1">
    <property type="protein sequence ID" value="sdigi.contig6.g792.t1"/>
    <property type="gene ID" value="sdigi.contig6.g792"/>
</dbReference>
<sequence length="54" mass="6436">MENFHFSVEGCIRWWCGGDCYRRGKEGGRGRGRGHYSDRGYARIRARKLEQERE</sequence>
<dbReference type="Proteomes" id="UP000887581">
    <property type="component" value="Unplaced"/>
</dbReference>
<evidence type="ECO:0000313" key="2">
    <source>
        <dbReference type="WBParaSite" id="sdigi.contig6.g792.t1"/>
    </source>
</evidence>
<organism evidence="1 2">
    <name type="scientific">Setaria digitata</name>
    <dbReference type="NCBI Taxonomy" id="48799"/>
    <lineage>
        <taxon>Eukaryota</taxon>
        <taxon>Metazoa</taxon>
        <taxon>Ecdysozoa</taxon>
        <taxon>Nematoda</taxon>
        <taxon>Chromadorea</taxon>
        <taxon>Rhabditida</taxon>
        <taxon>Spirurina</taxon>
        <taxon>Spiruromorpha</taxon>
        <taxon>Filarioidea</taxon>
        <taxon>Setariidae</taxon>
        <taxon>Setaria</taxon>
    </lineage>
</organism>
<protein>
    <submittedName>
        <fullName evidence="2">Uncharacterized protein</fullName>
    </submittedName>
</protein>
<accession>A0A915Q5B4</accession>
<keyword evidence="1" id="KW-1185">Reference proteome</keyword>
<evidence type="ECO:0000313" key="1">
    <source>
        <dbReference type="Proteomes" id="UP000887581"/>
    </source>
</evidence>
<dbReference type="AlphaFoldDB" id="A0A915Q5B4"/>
<reference evidence="2" key="1">
    <citation type="submission" date="2022-11" db="UniProtKB">
        <authorList>
            <consortium name="WormBaseParasite"/>
        </authorList>
    </citation>
    <scope>IDENTIFICATION</scope>
</reference>
<name>A0A915Q5B4_9BILA</name>
<proteinExistence type="predicted"/>